<dbReference type="Proteomes" id="UP000772812">
    <property type="component" value="Unassembled WGS sequence"/>
</dbReference>
<accession>A0ABS1GGN6</accession>
<dbReference type="Pfam" id="PF05229">
    <property type="entry name" value="SCPU"/>
    <property type="match status" value="1"/>
</dbReference>
<keyword evidence="1" id="KW-0732">Signal</keyword>
<gene>
    <name evidence="3" type="ORF">GWK41_03260</name>
</gene>
<evidence type="ECO:0000313" key="3">
    <source>
        <dbReference type="EMBL" id="MBK3332086.1"/>
    </source>
</evidence>
<organism evidence="3 4">
    <name type="scientific">Persephonella atlantica</name>
    <dbReference type="NCBI Taxonomy" id="2699429"/>
    <lineage>
        <taxon>Bacteria</taxon>
        <taxon>Pseudomonadati</taxon>
        <taxon>Aquificota</taxon>
        <taxon>Aquificia</taxon>
        <taxon>Aquificales</taxon>
        <taxon>Hydrogenothermaceae</taxon>
        <taxon>Persephonella</taxon>
    </lineage>
</organism>
<comment type="caution">
    <text evidence="3">The sequence shown here is derived from an EMBL/GenBank/DDBJ whole genome shotgun (WGS) entry which is preliminary data.</text>
</comment>
<keyword evidence="4" id="KW-1185">Reference proteome</keyword>
<evidence type="ECO:0000256" key="1">
    <source>
        <dbReference type="SAM" id="SignalP"/>
    </source>
</evidence>
<dbReference type="RefSeq" id="WP_200673476.1">
    <property type="nucleotide sequence ID" value="NZ_JAACYA010000001.1"/>
</dbReference>
<feature type="chain" id="PRO_5045442099" evidence="1">
    <location>
        <begin position="27"/>
        <end position="177"/>
    </location>
</feature>
<proteinExistence type="predicted"/>
<dbReference type="EMBL" id="JAACYA010000001">
    <property type="protein sequence ID" value="MBK3332086.1"/>
    <property type="molecule type" value="Genomic_DNA"/>
</dbReference>
<sequence length="177" mass="18680">MNTKALVGGVVLTGCLVCFSASQANSANSSFGIQVNVEDSCQFDGSSLPDISFDVEYDPGTGLYQVANGYSNGATFYINCIQNSNFTLSATSQNGSNSGLLVHTTNSSQSIPYILTVTIQAGSNFHTSSDIFSSSITVTGAPTTMLSFEIVNNLQQSQPTHPYAGTYKDTVTMTISY</sequence>
<dbReference type="PROSITE" id="PS51257">
    <property type="entry name" value="PROKAR_LIPOPROTEIN"/>
    <property type="match status" value="1"/>
</dbReference>
<reference evidence="3 4" key="1">
    <citation type="journal article" date="2021" name="Syst. Appl. Microbiol.">
        <title>Persephonella atlantica sp. nov.: How to adapt to physico-chemical gradients in high temperature hydrothermal habitats.</title>
        <authorList>
            <person name="Francois D.X."/>
            <person name="Godfroy A."/>
            <person name="Mathien C."/>
            <person name="Aube J."/>
            <person name="Cathalot C."/>
            <person name="Lesongeur F."/>
            <person name="L'Haridon S."/>
            <person name="Philippon X."/>
            <person name="Roussel E.G."/>
        </authorList>
    </citation>
    <scope>NUCLEOTIDE SEQUENCE [LARGE SCALE GENOMIC DNA]</scope>
    <source>
        <strain evidence="3 4">MO1340</strain>
    </source>
</reference>
<feature type="signal peptide" evidence="1">
    <location>
        <begin position="1"/>
        <end position="26"/>
    </location>
</feature>
<protein>
    <submittedName>
        <fullName evidence="3">Fimbrial major subunit CsuA/B family protein</fullName>
    </submittedName>
</protein>
<feature type="domain" description="Spore coat protein U/FanG" evidence="2">
    <location>
        <begin position="28"/>
        <end position="174"/>
    </location>
</feature>
<evidence type="ECO:0000313" key="4">
    <source>
        <dbReference type="Proteomes" id="UP000772812"/>
    </source>
</evidence>
<evidence type="ECO:0000259" key="2">
    <source>
        <dbReference type="Pfam" id="PF05229"/>
    </source>
</evidence>
<dbReference type="InterPro" id="IPR007893">
    <property type="entry name" value="Spore_coat_U/FanG"/>
</dbReference>
<name>A0ABS1GGN6_9AQUI</name>